<feature type="region of interest" description="Disordered" evidence="4">
    <location>
        <begin position="616"/>
        <end position="639"/>
    </location>
</feature>
<organism evidence="6 7">
    <name type="scientific">Anthostomella pinea</name>
    <dbReference type="NCBI Taxonomy" id="933095"/>
    <lineage>
        <taxon>Eukaryota</taxon>
        <taxon>Fungi</taxon>
        <taxon>Dikarya</taxon>
        <taxon>Ascomycota</taxon>
        <taxon>Pezizomycotina</taxon>
        <taxon>Sordariomycetes</taxon>
        <taxon>Xylariomycetidae</taxon>
        <taxon>Xylariales</taxon>
        <taxon>Xylariaceae</taxon>
        <taxon>Anthostomella</taxon>
    </lineage>
</organism>
<protein>
    <submittedName>
        <fullName evidence="6">Uu.00g047450.m01.CDS01</fullName>
    </submittedName>
</protein>
<evidence type="ECO:0000256" key="3">
    <source>
        <dbReference type="ARBA" id="ARBA00023242"/>
    </source>
</evidence>
<dbReference type="GO" id="GO:0005634">
    <property type="term" value="C:nucleus"/>
    <property type="evidence" value="ECO:0007669"/>
    <property type="project" value="TreeGrafter"/>
</dbReference>
<evidence type="ECO:0000256" key="1">
    <source>
        <dbReference type="ARBA" id="ARBA00023015"/>
    </source>
</evidence>
<evidence type="ECO:0000256" key="4">
    <source>
        <dbReference type="SAM" id="MobiDB-lite"/>
    </source>
</evidence>
<dbReference type="SMART" id="SM00906">
    <property type="entry name" value="Fungal_trans"/>
    <property type="match status" value="1"/>
</dbReference>
<sequence>MAPSIPIPTQGGMFHTFAAMGSNHVGNASQVEPLKDASTTSIVSGTLEALSQSLEECRSILKRLFPHHEMQSLLPLPRQELLNLLDRPINDSITALPSPPLNTSPFSGDMGSPTLSGSDHGLSSLSSLEQLPSRDMEWDEERRGRDPIPVEADDVNALSLSVDRQASYLGASSIKAALMVMLKVQPGLRSSLTPPLNSVEMAHNLPTMRQKVTNSKEPQRVPWSWKGQTLIDAYFKRIHVFIPMLDEASFRADYLEGQRFDAPWLALLNMVFAMGSIVAMKSDDYNHINYYSRAMEYLPVDSFGSSHIEIVQALALVGGYYLHYINRPNMANAVVGAAIRMASALGLHRESLAHGPSGTSNEIAAAETRRRTWWSLFCLDTWATTTMGRPSFGRWGPAINIRPAETGVSSGRDSAQHAGILPLIENIKFCKIATTIQDMLAISPLLRTEDRCNLDGQLVNWYSSLPWLLRTSDPCAEPLYIARCIMKWRYQNLRMLLHRPVLLNLASSGASHAAEHDIAAIEACRDLAAQTIEDISREWTRNQMSGWNAVWFLYQAAMIPLVSVFWQWDSPRVDGWRKQVETILDLLDAMQDWSLAARRSREVVWHMYEASRQLEPGMRAHRNNGTNNDNSASSPPRQQQRLQVITDHGGVGGLEAAMAAAAEQLHMSPIGLEPEGFGLLWGGVPDQHGGLWDLDGMMWGGGVPEEMEWAQQQFGNLHDGGVSFAGVGGGGDGGLQLGAATSPASAATTGLDGSAFSFGH</sequence>
<dbReference type="AlphaFoldDB" id="A0AAI8VC24"/>
<dbReference type="EMBL" id="CAUWAG010000003">
    <property type="protein sequence ID" value="CAJ2501892.1"/>
    <property type="molecule type" value="Genomic_DNA"/>
</dbReference>
<dbReference type="GO" id="GO:0000981">
    <property type="term" value="F:DNA-binding transcription factor activity, RNA polymerase II-specific"/>
    <property type="evidence" value="ECO:0007669"/>
    <property type="project" value="TreeGrafter"/>
</dbReference>
<dbReference type="PANTHER" id="PTHR47424">
    <property type="entry name" value="REGULATORY PROTEIN GAL4"/>
    <property type="match status" value="1"/>
</dbReference>
<accession>A0AAI8VC24</accession>
<keyword evidence="1" id="KW-0805">Transcription regulation</keyword>
<proteinExistence type="predicted"/>
<reference evidence="6" key="1">
    <citation type="submission" date="2023-10" db="EMBL/GenBank/DDBJ databases">
        <authorList>
            <person name="Hackl T."/>
        </authorList>
    </citation>
    <scope>NUCLEOTIDE SEQUENCE</scope>
</reference>
<gene>
    <name evidence="6" type="ORF">KHLLAP_LOCUS2360</name>
</gene>
<dbReference type="Pfam" id="PF04082">
    <property type="entry name" value="Fungal_trans"/>
    <property type="match status" value="1"/>
</dbReference>
<feature type="compositionally biased region" description="Basic and acidic residues" evidence="4">
    <location>
        <begin position="132"/>
        <end position="142"/>
    </location>
</feature>
<dbReference type="PANTHER" id="PTHR47424:SF5">
    <property type="entry name" value="ZN(II)2CYS6 TRANSCRIPTION FACTOR (EUROFUNG)"/>
    <property type="match status" value="1"/>
</dbReference>
<dbReference type="GO" id="GO:0006351">
    <property type="term" value="P:DNA-templated transcription"/>
    <property type="evidence" value="ECO:0007669"/>
    <property type="project" value="InterPro"/>
</dbReference>
<dbReference type="GO" id="GO:0000435">
    <property type="term" value="P:positive regulation of transcription from RNA polymerase II promoter by galactose"/>
    <property type="evidence" value="ECO:0007669"/>
    <property type="project" value="TreeGrafter"/>
</dbReference>
<evidence type="ECO:0000256" key="2">
    <source>
        <dbReference type="ARBA" id="ARBA00023163"/>
    </source>
</evidence>
<comment type="caution">
    <text evidence="6">The sequence shown here is derived from an EMBL/GenBank/DDBJ whole genome shotgun (WGS) entry which is preliminary data.</text>
</comment>
<feature type="region of interest" description="Disordered" evidence="4">
    <location>
        <begin position="95"/>
        <end position="142"/>
    </location>
</feature>
<dbReference type="InterPro" id="IPR051127">
    <property type="entry name" value="Fungal_SecMet_Regulators"/>
</dbReference>
<evidence type="ECO:0000259" key="5">
    <source>
        <dbReference type="SMART" id="SM00906"/>
    </source>
</evidence>
<keyword evidence="2" id="KW-0804">Transcription</keyword>
<keyword evidence="3" id="KW-0539">Nucleus</keyword>
<evidence type="ECO:0000313" key="7">
    <source>
        <dbReference type="Proteomes" id="UP001295740"/>
    </source>
</evidence>
<keyword evidence="7" id="KW-1185">Reference proteome</keyword>
<dbReference type="InterPro" id="IPR007219">
    <property type="entry name" value="XnlR_reg_dom"/>
</dbReference>
<feature type="compositionally biased region" description="Polar residues" evidence="4">
    <location>
        <begin position="623"/>
        <end position="639"/>
    </location>
</feature>
<feature type="compositionally biased region" description="Low complexity" evidence="4">
    <location>
        <begin position="115"/>
        <end position="128"/>
    </location>
</feature>
<dbReference type="GO" id="GO:0000978">
    <property type="term" value="F:RNA polymerase II cis-regulatory region sequence-specific DNA binding"/>
    <property type="evidence" value="ECO:0007669"/>
    <property type="project" value="TreeGrafter"/>
</dbReference>
<dbReference type="Proteomes" id="UP001295740">
    <property type="component" value="Unassembled WGS sequence"/>
</dbReference>
<dbReference type="GO" id="GO:0008270">
    <property type="term" value="F:zinc ion binding"/>
    <property type="evidence" value="ECO:0007669"/>
    <property type="project" value="InterPro"/>
</dbReference>
<name>A0AAI8VC24_9PEZI</name>
<dbReference type="CDD" id="cd12148">
    <property type="entry name" value="fungal_TF_MHR"/>
    <property type="match status" value="1"/>
</dbReference>
<evidence type="ECO:0000313" key="6">
    <source>
        <dbReference type="EMBL" id="CAJ2501892.1"/>
    </source>
</evidence>
<feature type="domain" description="Xylanolytic transcriptional activator regulatory" evidence="5">
    <location>
        <begin position="331"/>
        <end position="409"/>
    </location>
</feature>